<dbReference type="GO" id="GO:0000287">
    <property type="term" value="F:magnesium ion binding"/>
    <property type="evidence" value="ECO:0007669"/>
    <property type="project" value="UniProtKB-UniRule"/>
</dbReference>
<dbReference type="GO" id="GO:0004540">
    <property type="term" value="F:RNA nuclease activity"/>
    <property type="evidence" value="ECO:0007669"/>
    <property type="project" value="InterPro"/>
</dbReference>
<dbReference type="NCBIfam" id="TIGR00028">
    <property type="entry name" value="Mtu_PIN_fam"/>
    <property type="match status" value="1"/>
</dbReference>
<reference evidence="7 8" key="1">
    <citation type="submission" date="2020-08" db="EMBL/GenBank/DDBJ databases">
        <title>Genomic Encyclopedia of Type Strains, Phase IV (KMG-IV): sequencing the most valuable type-strain genomes for metagenomic binning, comparative biology and taxonomic classification.</title>
        <authorList>
            <person name="Goeker M."/>
        </authorList>
    </citation>
    <scope>NUCLEOTIDE SEQUENCE [LARGE SCALE GENOMIC DNA]</scope>
    <source>
        <strain evidence="7 8">DSM 103733</strain>
    </source>
</reference>
<evidence type="ECO:0000259" key="6">
    <source>
        <dbReference type="Pfam" id="PF01850"/>
    </source>
</evidence>
<keyword evidence="5" id="KW-0800">Toxin</keyword>
<keyword evidence="5" id="KW-0460">Magnesium</keyword>
<dbReference type="Gene3D" id="3.40.50.1010">
    <property type="entry name" value="5'-nuclease"/>
    <property type="match status" value="1"/>
</dbReference>
<dbReference type="EMBL" id="JACHEK010000003">
    <property type="protein sequence ID" value="MBB6143900.1"/>
    <property type="molecule type" value="Genomic_DNA"/>
</dbReference>
<evidence type="ECO:0000256" key="2">
    <source>
        <dbReference type="ARBA" id="ARBA00022722"/>
    </source>
</evidence>
<evidence type="ECO:0000256" key="3">
    <source>
        <dbReference type="ARBA" id="ARBA00022723"/>
    </source>
</evidence>
<evidence type="ECO:0000256" key="5">
    <source>
        <dbReference type="HAMAP-Rule" id="MF_00265"/>
    </source>
</evidence>
<dbReference type="Pfam" id="PF01850">
    <property type="entry name" value="PIN"/>
    <property type="match status" value="1"/>
</dbReference>
<comment type="similarity">
    <text evidence="5">Belongs to the PINc/VapC protein family.</text>
</comment>
<keyword evidence="1 5" id="KW-1277">Toxin-antitoxin system</keyword>
<keyword evidence="8" id="KW-1185">Reference proteome</keyword>
<keyword evidence="2 5" id="KW-0540">Nuclease</keyword>
<dbReference type="InterPro" id="IPR029060">
    <property type="entry name" value="PIN-like_dom_sf"/>
</dbReference>
<dbReference type="InterPro" id="IPR022907">
    <property type="entry name" value="VapC_family"/>
</dbReference>
<sequence>MSIALLDVNTLIALLWRPHRHHPPALEWFKVNEKKGWATCAITQLAFVRIVSNRTFANESPSPAEATALLRRNIESPYHHFLIDDLSFPEAVASIGQSVSGHQQTTDAYLLALAIHHQGHLVTFDRGITILLPEPRRKSGLIVTLSDHSS</sequence>
<feature type="binding site" evidence="5">
    <location>
        <position position="7"/>
    </location>
    <ligand>
        <name>Mg(2+)</name>
        <dbReference type="ChEBI" id="CHEBI:18420"/>
    </ligand>
</feature>
<dbReference type="GO" id="GO:0016788">
    <property type="term" value="F:hydrolase activity, acting on ester bonds"/>
    <property type="evidence" value="ECO:0007669"/>
    <property type="project" value="InterPro"/>
</dbReference>
<comment type="caution">
    <text evidence="7">The sequence shown here is derived from an EMBL/GenBank/DDBJ whole genome shotgun (WGS) entry which is preliminary data.</text>
</comment>
<dbReference type="EC" id="3.1.-.-" evidence="5"/>
<comment type="function">
    <text evidence="5">Toxic component of a toxin-antitoxin (TA) system. An RNase.</text>
</comment>
<name>A0A841JRW5_9BACT</name>
<evidence type="ECO:0000313" key="8">
    <source>
        <dbReference type="Proteomes" id="UP000538666"/>
    </source>
</evidence>
<proteinExistence type="inferred from homology"/>
<dbReference type="GO" id="GO:0090729">
    <property type="term" value="F:toxin activity"/>
    <property type="evidence" value="ECO:0007669"/>
    <property type="project" value="UniProtKB-KW"/>
</dbReference>
<dbReference type="InterPro" id="IPR006226">
    <property type="entry name" value="Mtu_PIN"/>
</dbReference>
<keyword evidence="4 5" id="KW-0378">Hydrolase</keyword>
<evidence type="ECO:0000256" key="1">
    <source>
        <dbReference type="ARBA" id="ARBA00022649"/>
    </source>
</evidence>
<protein>
    <recommendedName>
        <fullName evidence="5">Ribonuclease VapC</fullName>
        <shortName evidence="5">RNase VapC</shortName>
        <ecNumber evidence="5">3.1.-.-</ecNumber>
    </recommendedName>
    <alternativeName>
        <fullName evidence="5">Toxin VapC</fullName>
    </alternativeName>
</protein>
<dbReference type="Proteomes" id="UP000538666">
    <property type="component" value="Unassembled WGS sequence"/>
</dbReference>
<organism evidence="7 8">
    <name type="scientific">Silvibacterium bohemicum</name>
    <dbReference type="NCBI Taxonomy" id="1577686"/>
    <lineage>
        <taxon>Bacteria</taxon>
        <taxon>Pseudomonadati</taxon>
        <taxon>Acidobacteriota</taxon>
        <taxon>Terriglobia</taxon>
        <taxon>Terriglobales</taxon>
        <taxon>Acidobacteriaceae</taxon>
        <taxon>Silvibacterium</taxon>
    </lineage>
</organism>
<accession>A0A841JRW5</accession>
<dbReference type="SUPFAM" id="SSF88723">
    <property type="entry name" value="PIN domain-like"/>
    <property type="match status" value="1"/>
</dbReference>
<gene>
    <name evidence="5" type="primary">vapC</name>
    <name evidence="7" type="ORF">HNQ77_001849</name>
</gene>
<evidence type="ECO:0000256" key="4">
    <source>
        <dbReference type="ARBA" id="ARBA00022801"/>
    </source>
</evidence>
<feature type="domain" description="PIN" evidence="6">
    <location>
        <begin position="5"/>
        <end position="127"/>
    </location>
</feature>
<dbReference type="GO" id="GO:0045926">
    <property type="term" value="P:negative regulation of growth"/>
    <property type="evidence" value="ECO:0007669"/>
    <property type="project" value="UniProtKB-ARBA"/>
</dbReference>
<dbReference type="RefSeq" id="WP_050058537.1">
    <property type="nucleotide sequence ID" value="NZ_JACHEK010000003.1"/>
</dbReference>
<comment type="cofactor">
    <cofactor evidence="5">
        <name>Mg(2+)</name>
        <dbReference type="ChEBI" id="CHEBI:18420"/>
    </cofactor>
</comment>
<dbReference type="HAMAP" id="MF_00265">
    <property type="entry name" value="VapC_Nob1"/>
    <property type="match status" value="1"/>
</dbReference>
<evidence type="ECO:0000313" key="7">
    <source>
        <dbReference type="EMBL" id="MBB6143900.1"/>
    </source>
</evidence>
<keyword evidence="3 5" id="KW-0479">Metal-binding</keyword>
<feature type="binding site" evidence="5">
    <location>
        <position position="107"/>
    </location>
    <ligand>
        <name>Mg(2+)</name>
        <dbReference type="ChEBI" id="CHEBI:18420"/>
    </ligand>
</feature>
<dbReference type="AlphaFoldDB" id="A0A841JRW5"/>
<dbReference type="InterPro" id="IPR002716">
    <property type="entry name" value="PIN_dom"/>
</dbReference>